<feature type="domain" description="Solute-binding protein family 5" evidence="6">
    <location>
        <begin position="100"/>
        <end position="529"/>
    </location>
</feature>
<evidence type="ECO:0000256" key="3">
    <source>
        <dbReference type="ARBA" id="ARBA00022448"/>
    </source>
</evidence>
<dbReference type="EMBL" id="BJYZ01000007">
    <property type="protein sequence ID" value="GEO37871.1"/>
    <property type="molecule type" value="Genomic_DNA"/>
</dbReference>
<evidence type="ECO:0000256" key="1">
    <source>
        <dbReference type="ARBA" id="ARBA00004418"/>
    </source>
</evidence>
<keyword evidence="8" id="KW-1185">Reference proteome</keyword>
<dbReference type="PANTHER" id="PTHR30290">
    <property type="entry name" value="PERIPLASMIC BINDING COMPONENT OF ABC TRANSPORTER"/>
    <property type="match status" value="1"/>
</dbReference>
<dbReference type="Gene3D" id="3.40.190.10">
    <property type="entry name" value="Periplasmic binding protein-like II"/>
    <property type="match status" value="1"/>
</dbReference>
<dbReference type="AlphaFoldDB" id="A0A512DN18"/>
<evidence type="ECO:0000259" key="6">
    <source>
        <dbReference type="Pfam" id="PF00496"/>
    </source>
</evidence>
<comment type="caution">
    <text evidence="7">The sequence shown here is derived from an EMBL/GenBank/DDBJ whole genome shotgun (WGS) entry which is preliminary data.</text>
</comment>
<gene>
    <name evidence="7" type="ORF">SAE02_20190</name>
</gene>
<protein>
    <submittedName>
        <fullName evidence="7">Peptide ABC transporter substrate-binding protein</fullName>
    </submittedName>
</protein>
<dbReference type="OrthoDB" id="9764591at2"/>
<dbReference type="InterPro" id="IPR000914">
    <property type="entry name" value="SBP_5_dom"/>
</dbReference>
<sequence length="639" mass="71934">MPALGTTILRKAACAAIALLLGTAAYVPSAAEAQDIISSLPRKETLILENPEGTIKNAGWFNIWAINAGGQYTGLQQLAMDTLWYIDPEKGLEGPIDNSLAAEAPKYNADFTEMTVKLRPGIFWSDGVEFTADDVVYTVETQMKNTGMRWGPILSLNVDSVSSPDPQTVVFKLKRPNSRFHALFTVRFNAIWIMPKHVFEKAPDPMRFDFNKPVSLGAYALHSFDPEGKWFIWQRRDDWQRTTLGRFGEPGPKYAVYVDGGPPDKRVIAQMNHNMDVVHDVAPEGMFTLAKQSKSSRGWFKDFPYAHPDPTLPALLFNLQRADFQSKDVRWALALLIDIKAVSMASYRGAATISAIGIPPTGTHPDDYHIPMQDWLKGFELDTGKQKIKPYDPTVGKQIADMLRPSMKEQIPTDQKAIDKSFGMGWWKPNPQAAQELLQKAGFTKRGSNWYTPEGKPFAIRVMVEGESRPVITRAGTMIAQQWRQFGIDAKTELAQGTMLDRRNAGDFDTLISWSVESYGGHPDLAYFLDSWHSQYVMPAGKPQAPRNYMRWSSPELDGIIEKIRGVAFDDPRSIELGRDYVKLAVQEMPTIPLMAYNVFVAMDDTYWTGYPTAEDPYANPVPNWGNSRYMMVRLKPRQ</sequence>
<dbReference type="PANTHER" id="PTHR30290:SF9">
    <property type="entry name" value="OLIGOPEPTIDE-BINDING PROTEIN APPA"/>
    <property type="match status" value="1"/>
</dbReference>
<dbReference type="Pfam" id="PF00496">
    <property type="entry name" value="SBP_bac_5"/>
    <property type="match status" value="1"/>
</dbReference>
<dbReference type="InterPro" id="IPR039424">
    <property type="entry name" value="SBP_5"/>
</dbReference>
<evidence type="ECO:0000256" key="2">
    <source>
        <dbReference type="ARBA" id="ARBA00005695"/>
    </source>
</evidence>
<evidence type="ECO:0000256" key="5">
    <source>
        <dbReference type="SAM" id="SignalP"/>
    </source>
</evidence>
<evidence type="ECO:0000313" key="8">
    <source>
        <dbReference type="Proteomes" id="UP000321523"/>
    </source>
</evidence>
<keyword evidence="3" id="KW-0813">Transport</keyword>
<feature type="chain" id="PRO_5021996869" evidence="5">
    <location>
        <begin position="34"/>
        <end position="639"/>
    </location>
</feature>
<reference evidence="7 8" key="1">
    <citation type="submission" date="2019-07" db="EMBL/GenBank/DDBJ databases">
        <title>Whole genome shotgun sequence of Skermanella aerolata NBRC 106429.</title>
        <authorList>
            <person name="Hosoyama A."/>
            <person name="Uohara A."/>
            <person name="Ohji S."/>
            <person name="Ichikawa N."/>
        </authorList>
    </citation>
    <scope>NUCLEOTIDE SEQUENCE [LARGE SCALE GENOMIC DNA]</scope>
    <source>
        <strain evidence="7 8">NBRC 106429</strain>
    </source>
</reference>
<organism evidence="7 8">
    <name type="scientific">Skermanella aerolata</name>
    <dbReference type="NCBI Taxonomy" id="393310"/>
    <lineage>
        <taxon>Bacteria</taxon>
        <taxon>Pseudomonadati</taxon>
        <taxon>Pseudomonadota</taxon>
        <taxon>Alphaproteobacteria</taxon>
        <taxon>Rhodospirillales</taxon>
        <taxon>Azospirillaceae</taxon>
        <taxon>Skermanella</taxon>
    </lineage>
</organism>
<dbReference type="SUPFAM" id="SSF53850">
    <property type="entry name" value="Periplasmic binding protein-like II"/>
    <property type="match status" value="1"/>
</dbReference>
<comment type="subcellular location">
    <subcellularLocation>
        <location evidence="1">Periplasm</location>
    </subcellularLocation>
</comment>
<dbReference type="GO" id="GO:1904680">
    <property type="term" value="F:peptide transmembrane transporter activity"/>
    <property type="evidence" value="ECO:0007669"/>
    <property type="project" value="TreeGrafter"/>
</dbReference>
<feature type="signal peptide" evidence="5">
    <location>
        <begin position="1"/>
        <end position="33"/>
    </location>
</feature>
<dbReference type="RefSeq" id="WP_084720535.1">
    <property type="nucleotide sequence ID" value="NZ_BJYZ01000007.1"/>
</dbReference>
<accession>A0A512DN18</accession>
<evidence type="ECO:0000256" key="4">
    <source>
        <dbReference type="ARBA" id="ARBA00022729"/>
    </source>
</evidence>
<dbReference type="Gene3D" id="3.90.76.10">
    <property type="entry name" value="Dipeptide-binding Protein, Domain 1"/>
    <property type="match status" value="1"/>
</dbReference>
<evidence type="ECO:0000313" key="7">
    <source>
        <dbReference type="EMBL" id="GEO37871.1"/>
    </source>
</evidence>
<dbReference type="GO" id="GO:0015833">
    <property type="term" value="P:peptide transport"/>
    <property type="evidence" value="ECO:0007669"/>
    <property type="project" value="TreeGrafter"/>
</dbReference>
<name>A0A512DN18_9PROT</name>
<dbReference type="CDD" id="cd08509">
    <property type="entry name" value="PBP2_TmCBP_oligosaccharides_like"/>
    <property type="match status" value="1"/>
</dbReference>
<proteinExistence type="inferred from homology"/>
<comment type="similarity">
    <text evidence="2">Belongs to the bacterial solute-binding protein 5 family.</text>
</comment>
<dbReference type="Gene3D" id="3.10.105.10">
    <property type="entry name" value="Dipeptide-binding Protein, Domain 3"/>
    <property type="match status" value="1"/>
</dbReference>
<keyword evidence="4 5" id="KW-0732">Signal</keyword>
<dbReference type="Proteomes" id="UP000321523">
    <property type="component" value="Unassembled WGS sequence"/>
</dbReference>